<organism evidence="1 2">
    <name type="scientific">Arctium lappa</name>
    <name type="common">Greater burdock</name>
    <name type="synonym">Lappa major</name>
    <dbReference type="NCBI Taxonomy" id="4217"/>
    <lineage>
        <taxon>Eukaryota</taxon>
        <taxon>Viridiplantae</taxon>
        <taxon>Streptophyta</taxon>
        <taxon>Embryophyta</taxon>
        <taxon>Tracheophyta</taxon>
        <taxon>Spermatophyta</taxon>
        <taxon>Magnoliopsida</taxon>
        <taxon>eudicotyledons</taxon>
        <taxon>Gunneridae</taxon>
        <taxon>Pentapetalae</taxon>
        <taxon>asterids</taxon>
        <taxon>campanulids</taxon>
        <taxon>Asterales</taxon>
        <taxon>Asteraceae</taxon>
        <taxon>Carduoideae</taxon>
        <taxon>Cardueae</taxon>
        <taxon>Arctiinae</taxon>
        <taxon>Arctium</taxon>
    </lineage>
</organism>
<keyword evidence="2" id="KW-1185">Reference proteome</keyword>
<comment type="caution">
    <text evidence="1">The sequence shown here is derived from an EMBL/GenBank/DDBJ whole genome shotgun (WGS) entry which is preliminary data.</text>
</comment>
<protein>
    <submittedName>
        <fullName evidence="1">Uncharacterized protein</fullName>
    </submittedName>
</protein>
<dbReference type="Proteomes" id="UP001055879">
    <property type="component" value="Linkage Group LG08"/>
</dbReference>
<sequence>MVETDKGGNIQHWLEIHKTQHKSLNDCMYRERNRDGRERKRSTFRSALLVYELSMFIHKFLNVEIHF</sequence>
<dbReference type="EMBL" id="CM042054">
    <property type="protein sequence ID" value="KAI3707024.1"/>
    <property type="molecule type" value="Genomic_DNA"/>
</dbReference>
<evidence type="ECO:0000313" key="2">
    <source>
        <dbReference type="Proteomes" id="UP001055879"/>
    </source>
</evidence>
<reference evidence="2" key="1">
    <citation type="journal article" date="2022" name="Mol. Ecol. Resour.">
        <title>The genomes of chicory, endive, great burdock and yacon provide insights into Asteraceae palaeo-polyploidization history and plant inulin production.</title>
        <authorList>
            <person name="Fan W."/>
            <person name="Wang S."/>
            <person name="Wang H."/>
            <person name="Wang A."/>
            <person name="Jiang F."/>
            <person name="Liu H."/>
            <person name="Zhao H."/>
            <person name="Xu D."/>
            <person name="Zhang Y."/>
        </authorList>
    </citation>
    <scope>NUCLEOTIDE SEQUENCE [LARGE SCALE GENOMIC DNA]</scope>
    <source>
        <strain evidence="2">cv. Niubang</strain>
    </source>
</reference>
<evidence type="ECO:0000313" key="1">
    <source>
        <dbReference type="EMBL" id="KAI3707024.1"/>
    </source>
</evidence>
<reference evidence="1 2" key="2">
    <citation type="journal article" date="2022" name="Mol. Ecol. Resour.">
        <title>The genomes of chicory, endive, great burdock and yacon provide insights into Asteraceae paleo-polyploidization history and plant inulin production.</title>
        <authorList>
            <person name="Fan W."/>
            <person name="Wang S."/>
            <person name="Wang H."/>
            <person name="Wang A."/>
            <person name="Jiang F."/>
            <person name="Liu H."/>
            <person name="Zhao H."/>
            <person name="Xu D."/>
            <person name="Zhang Y."/>
        </authorList>
    </citation>
    <scope>NUCLEOTIDE SEQUENCE [LARGE SCALE GENOMIC DNA]</scope>
    <source>
        <strain evidence="2">cv. Niubang</strain>
    </source>
</reference>
<proteinExistence type="predicted"/>
<name>A0ACB9A9X1_ARCLA</name>
<accession>A0ACB9A9X1</accession>
<gene>
    <name evidence="1" type="ORF">L6452_25185</name>
</gene>